<accession>A0A6S6WRX7</accession>
<dbReference type="EMBL" id="CADCXY010000003">
    <property type="protein sequence ID" value="CAB0151169.1"/>
    <property type="molecule type" value="Genomic_DNA"/>
</dbReference>
<dbReference type="AlphaFoldDB" id="A0A6S6WRX7"/>
<proteinExistence type="predicted"/>
<dbReference type="NCBIfam" id="TIGR02532">
    <property type="entry name" value="IV_pilin_GFxxxE"/>
    <property type="match status" value="1"/>
</dbReference>
<gene>
    <name evidence="2" type="ORF">PSI9734_01582</name>
</gene>
<evidence type="ECO:0000313" key="3">
    <source>
        <dbReference type="Proteomes" id="UP000481517"/>
    </source>
</evidence>
<keyword evidence="1" id="KW-1133">Transmembrane helix</keyword>
<dbReference type="SUPFAM" id="SSF54523">
    <property type="entry name" value="Pili subunits"/>
    <property type="match status" value="1"/>
</dbReference>
<evidence type="ECO:0000313" key="2">
    <source>
        <dbReference type="EMBL" id="CAB0151169.1"/>
    </source>
</evidence>
<dbReference type="PROSITE" id="PS00409">
    <property type="entry name" value="PROKAR_NTER_METHYL"/>
    <property type="match status" value="1"/>
</dbReference>
<evidence type="ECO:0000256" key="1">
    <source>
        <dbReference type="SAM" id="Phobius"/>
    </source>
</evidence>
<evidence type="ECO:0008006" key="4">
    <source>
        <dbReference type="Google" id="ProtNLM"/>
    </source>
</evidence>
<feature type="transmembrane region" description="Helical" evidence="1">
    <location>
        <begin position="12"/>
        <end position="37"/>
    </location>
</feature>
<dbReference type="InterPro" id="IPR045584">
    <property type="entry name" value="Pilin-like"/>
</dbReference>
<keyword evidence="1" id="KW-0472">Membrane</keyword>
<sequence>MTCPAALKPYRGFTLIELLVVMAIIAIAASLIGPIALNQYERSKATAEREALLRLVDHYRFQAYSQNQTYTLTTNSNQLLIQRGQPLVDNSGTQLIQRGQPPLDNSVQGRLAAGVGEVVEFEYLSFPGQRLTLNRHGFWSPAQLHWQEGSRELSHELNMQLIELGEEGRDATRND</sequence>
<name>A0A6S6WRX7_9GAMM</name>
<dbReference type="RefSeq" id="WP_173920559.1">
    <property type="nucleotide sequence ID" value="NZ_CADCXY010000003.1"/>
</dbReference>
<dbReference type="InterPro" id="IPR012902">
    <property type="entry name" value="N_methyl_site"/>
</dbReference>
<dbReference type="Pfam" id="PF07963">
    <property type="entry name" value="N_methyl"/>
    <property type="match status" value="1"/>
</dbReference>
<reference evidence="2 3" key="1">
    <citation type="submission" date="2020-02" db="EMBL/GenBank/DDBJ databases">
        <authorList>
            <person name="Rodrigo-Torres L."/>
            <person name="Arahal R. D."/>
            <person name="Lucena T."/>
        </authorList>
    </citation>
    <scope>NUCLEOTIDE SEQUENCE [LARGE SCALE GENOMIC DNA]</scope>
    <source>
        <strain evidence="2 3">CECT 9734</strain>
    </source>
</reference>
<organism evidence="2 3">
    <name type="scientific">Pseudidiomarina piscicola</name>
    <dbReference type="NCBI Taxonomy" id="2614830"/>
    <lineage>
        <taxon>Bacteria</taxon>
        <taxon>Pseudomonadati</taxon>
        <taxon>Pseudomonadota</taxon>
        <taxon>Gammaproteobacteria</taxon>
        <taxon>Alteromonadales</taxon>
        <taxon>Idiomarinaceae</taxon>
        <taxon>Pseudidiomarina</taxon>
    </lineage>
</organism>
<keyword evidence="1" id="KW-0812">Transmembrane</keyword>
<keyword evidence="3" id="KW-1185">Reference proteome</keyword>
<protein>
    <recommendedName>
        <fullName evidence="4">Type II secretion system protein G</fullName>
    </recommendedName>
</protein>
<dbReference type="Proteomes" id="UP000481517">
    <property type="component" value="Unassembled WGS sequence"/>
</dbReference>
<dbReference type="Gene3D" id="3.30.700.10">
    <property type="entry name" value="Glycoprotein, Type 4 Pilin"/>
    <property type="match status" value="1"/>
</dbReference>